<dbReference type="EMBL" id="KQ998209">
    <property type="protein sequence ID" value="KZV43111.1"/>
    <property type="molecule type" value="Genomic_DNA"/>
</dbReference>
<evidence type="ECO:0000313" key="6">
    <source>
        <dbReference type="Proteomes" id="UP000250235"/>
    </source>
</evidence>
<dbReference type="InterPro" id="IPR036875">
    <property type="entry name" value="Znf_CCHC_sf"/>
</dbReference>
<dbReference type="SMART" id="SM00343">
    <property type="entry name" value="ZnF_C2HC"/>
    <property type="match status" value="1"/>
</dbReference>
<name>A0A2Z7CAS8_9LAMI</name>
<evidence type="ECO:0000259" key="4">
    <source>
        <dbReference type="PROSITE" id="PS50158"/>
    </source>
</evidence>
<evidence type="ECO:0000256" key="3">
    <source>
        <dbReference type="SAM" id="MobiDB-lite"/>
    </source>
</evidence>
<gene>
    <name evidence="5" type="ORF">F511_04503</name>
</gene>
<feature type="region of interest" description="Disordered" evidence="3">
    <location>
        <begin position="49"/>
        <end position="156"/>
    </location>
</feature>
<keyword evidence="2" id="KW-0175">Coiled coil</keyword>
<evidence type="ECO:0000256" key="1">
    <source>
        <dbReference type="PROSITE-ProRule" id="PRU00047"/>
    </source>
</evidence>
<keyword evidence="1" id="KW-0862">Zinc</keyword>
<evidence type="ECO:0000256" key="2">
    <source>
        <dbReference type="SAM" id="Coils"/>
    </source>
</evidence>
<feature type="compositionally biased region" description="Basic and acidic residues" evidence="3">
    <location>
        <begin position="51"/>
        <end position="107"/>
    </location>
</feature>
<dbReference type="GO" id="GO:0008270">
    <property type="term" value="F:zinc ion binding"/>
    <property type="evidence" value="ECO:0007669"/>
    <property type="project" value="UniProtKB-KW"/>
</dbReference>
<dbReference type="InterPro" id="IPR001878">
    <property type="entry name" value="Znf_CCHC"/>
</dbReference>
<keyword evidence="6" id="KW-1185">Reference proteome</keyword>
<dbReference type="Gene3D" id="4.10.60.10">
    <property type="entry name" value="Zinc finger, CCHC-type"/>
    <property type="match status" value="1"/>
</dbReference>
<dbReference type="Proteomes" id="UP000250235">
    <property type="component" value="Unassembled WGS sequence"/>
</dbReference>
<dbReference type="PROSITE" id="PS50158">
    <property type="entry name" value="ZF_CCHC"/>
    <property type="match status" value="1"/>
</dbReference>
<dbReference type="GO" id="GO:0003676">
    <property type="term" value="F:nucleic acid binding"/>
    <property type="evidence" value="ECO:0007669"/>
    <property type="project" value="InterPro"/>
</dbReference>
<dbReference type="AlphaFoldDB" id="A0A2Z7CAS8"/>
<feature type="compositionally biased region" description="Low complexity" evidence="3">
    <location>
        <begin position="139"/>
        <end position="149"/>
    </location>
</feature>
<reference evidence="5 6" key="1">
    <citation type="journal article" date="2015" name="Proc. Natl. Acad. Sci. U.S.A.">
        <title>The resurrection genome of Boea hygrometrica: A blueprint for survival of dehydration.</title>
        <authorList>
            <person name="Xiao L."/>
            <person name="Yang G."/>
            <person name="Zhang L."/>
            <person name="Yang X."/>
            <person name="Zhao S."/>
            <person name="Ji Z."/>
            <person name="Zhou Q."/>
            <person name="Hu M."/>
            <person name="Wang Y."/>
            <person name="Chen M."/>
            <person name="Xu Y."/>
            <person name="Jin H."/>
            <person name="Xiao X."/>
            <person name="Hu G."/>
            <person name="Bao F."/>
            <person name="Hu Y."/>
            <person name="Wan P."/>
            <person name="Li L."/>
            <person name="Deng X."/>
            <person name="Kuang T."/>
            <person name="Xiang C."/>
            <person name="Zhu J.K."/>
            <person name="Oliver M.J."/>
            <person name="He Y."/>
        </authorList>
    </citation>
    <scope>NUCLEOTIDE SEQUENCE [LARGE SCALE GENOMIC DNA]</scope>
    <source>
        <strain evidence="6">cv. XS01</strain>
    </source>
</reference>
<organism evidence="5 6">
    <name type="scientific">Dorcoceras hygrometricum</name>
    <dbReference type="NCBI Taxonomy" id="472368"/>
    <lineage>
        <taxon>Eukaryota</taxon>
        <taxon>Viridiplantae</taxon>
        <taxon>Streptophyta</taxon>
        <taxon>Embryophyta</taxon>
        <taxon>Tracheophyta</taxon>
        <taxon>Spermatophyta</taxon>
        <taxon>Magnoliopsida</taxon>
        <taxon>eudicotyledons</taxon>
        <taxon>Gunneridae</taxon>
        <taxon>Pentapetalae</taxon>
        <taxon>asterids</taxon>
        <taxon>lamiids</taxon>
        <taxon>Lamiales</taxon>
        <taxon>Gesneriaceae</taxon>
        <taxon>Didymocarpoideae</taxon>
        <taxon>Trichosporeae</taxon>
        <taxon>Loxocarpinae</taxon>
        <taxon>Dorcoceras</taxon>
    </lineage>
</organism>
<keyword evidence="1" id="KW-0479">Metal-binding</keyword>
<evidence type="ECO:0000313" key="5">
    <source>
        <dbReference type="EMBL" id="KZV43111.1"/>
    </source>
</evidence>
<accession>A0A2Z7CAS8</accession>
<keyword evidence="1" id="KW-0863">Zinc-finger</keyword>
<dbReference type="SUPFAM" id="SSF57756">
    <property type="entry name" value="Retrovirus zinc finger-like domains"/>
    <property type="match status" value="1"/>
</dbReference>
<sequence length="705" mass="80162">MSLFVKKFGKYLRRSFNPSTSFNNYNKSDKVSSDLKCYNCDRPGHFAADCNRPKKDDRYKRDDRRADDRYRKEERYRRDDEDNERNIEKSKDKSKDKFKERSSDRKMKTSNNKRFSRKHDRKVLVAEESTKSWADSDSDSSSSSSSSSESEQEEVHCFMADQTDEDEVFDFSNVEFTRDDLVIALNDMVKEYRKLSHSFEEAKAENMSLKNISAESSSDELEDVDILKIELSKLQSEDELLRNEISELKAEVSKSTVEMSSWKKANSSLFKLYESQKQVSDKTGIGFNNSEFCEGESSTQSRPAYDKFNKMSFVKADMMYNCLESVKYDNQNSPKLNENGKAGIGFSKPDRFKPNWLKNRLDKDKVKASPKPFVPNQSWHNLKKVKSGWKKFQQRRDQHDHYMKPKLKRPAHDFAHTFVDPRTGKTHVDFESVLGMDDHGMVSMFEALMASGLRGFLGCPAVVYEDALVDFFENASVRSGVIISTVGGQLVELSEERFAESFELPVDGFGDLSKIPKDAIFDARSIVSLSGEPINLSGRKNQMNMPFRLLCDIMAKAISVKAGSFNAITVEKFSLLTAVVCGVKMNSYQLLEFQSSAQENHNVIHAQLSELVDYIHRSSADKKGESGSRGLQQPANTQIEGSAVTPSFAQRVEMAQRRIVHTVLDADANRALLERQDAAERDRGSLSKIGVQNNEQCATVNKCCI</sequence>
<feature type="domain" description="CCHC-type" evidence="4">
    <location>
        <begin position="36"/>
        <end position="50"/>
    </location>
</feature>
<proteinExistence type="predicted"/>
<feature type="coiled-coil region" evidence="2">
    <location>
        <begin position="185"/>
        <end position="251"/>
    </location>
</feature>
<protein>
    <recommendedName>
        <fullName evidence="4">CCHC-type domain-containing protein</fullName>
    </recommendedName>
</protein>
<dbReference type="Pfam" id="PF00098">
    <property type="entry name" value="zf-CCHC"/>
    <property type="match status" value="1"/>
</dbReference>